<evidence type="ECO:0000259" key="1">
    <source>
        <dbReference type="PROSITE" id="PS50181"/>
    </source>
</evidence>
<name>A0A8H3PFQ4_9LECA</name>
<dbReference type="Proteomes" id="UP000664534">
    <property type="component" value="Unassembled WGS sequence"/>
</dbReference>
<dbReference type="InterPro" id="IPR036047">
    <property type="entry name" value="F-box-like_dom_sf"/>
</dbReference>
<sequence length="426" mass="48162">MAPQLQDFPDELLVDLLSYLPKPDLKSARLTCTRFAHVGAQWLLQRVYFAPNKAVMEIFLNISANPIFARTVTELVYDSTLFLPELTSYKPFQEAIADGLQAEVYSTDFLADSLVSYVRLVDQQQGILEDQKDYKALITGLRNFSNIERVIVLDTYHHDHDRSWYDLHFHGPHIAKTLKWPRDGHPEDDGSKKWHIRGIRNLIRTVSVLCQKLKELSLATASSCAPMTIFEMDGDEYEKACTMAQRLTSLELNLYVSRNDSHDGWHEQNGGLSKFLSETKQLRSLVASGRIDPSVFNDKVWPHLETLSWSNAGLDAKCLKAITQVHKSTLRELRFCNVKLFGDQGWIDAAIEIGKYLRLRCVTVFGVCDEVTMEATGDPYLEDEINLVVARKFMQSIPNASVSATDLFTIIACPEKGEVGVSHSST</sequence>
<keyword evidence="3" id="KW-1185">Reference proteome</keyword>
<evidence type="ECO:0000313" key="3">
    <source>
        <dbReference type="Proteomes" id="UP000664534"/>
    </source>
</evidence>
<protein>
    <recommendedName>
        <fullName evidence="1">F-box domain-containing protein</fullName>
    </recommendedName>
</protein>
<dbReference type="InterPro" id="IPR001810">
    <property type="entry name" value="F-box_dom"/>
</dbReference>
<dbReference type="OrthoDB" id="5422579at2759"/>
<accession>A0A8H3PFQ4</accession>
<dbReference type="AlphaFoldDB" id="A0A8H3PFQ4"/>
<dbReference type="Gene3D" id="3.80.10.10">
    <property type="entry name" value="Ribonuclease Inhibitor"/>
    <property type="match status" value="1"/>
</dbReference>
<organism evidence="2 3">
    <name type="scientific">Imshaugia aleurites</name>
    <dbReference type="NCBI Taxonomy" id="172621"/>
    <lineage>
        <taxon>Eukaryota</taxon>
        <taxon>Fungi</taxon>
        <taxon>Dikarya</taxon>
        <taxon>Ascomycota</taxon>
        <taxon>Pezizomycotina</taxon>
        <taxon>Lecanoromycetes</taxon>
        <taxon>OSLEUM clade</taxon>
        <taxon>Lecanoromycetidae</taxon>
        <taxon>Lecanorales</taxon>
        <taxon>Lecanorineae</taxon>
        <taxon>Parmeliaceae</taxon>
        <taxon>Imshaugia</taxon>
    </lineage>
</organism>
<reference evidence="2" key="1">
    <citation type="submission" date="2021-03" db="EMBL/GenBank/DDBJ databases">
        <authorList>
            <person name="Tagirdzhanova G."/>
        </authorList>
    </citation>
    <scope>NUCLEOTIDE SEQUENCE</scope>
</reference>
<proteinExistence type="predicted"/>
<dbReference type="Pfam" id="PF12937">
    <property type="entry name" value="F-box-like"/>
    <property type="match status" value="1"/>
</dbReference>
<dbReference type="CDD" id="cd09917">
    <property type="entry name" value="F-box_SF"/>
    <property type="match status" value="1"/>
</dbReference>
<dbReference type="PROSITE" id="PS50181">
    <property type="entry name" value="FBOX"/>
    <property type="match status" value="1"/>
</dbReference>
<gene>
    <name evidence="2" type="ORF">IMSHALPRED_001819</name>
</gene>
<evidence type="ECO:0000313" key="2">
    <source>
        <dbReference type="EMBL" id="CAF9940276.1"/>
    </source>
</evidence>
<dbReference type="InterPro" id="IPR032675">
    <property type="entry name" value="LRR_dom_sf"/>
</dbReference>
<feature type="domain" description="F-box" evidence="1">
    <location>
        <begin position="2"/>
        <end position="38"/>
    </location>
</feature>
<comment type="caution">
    <text evidence="2">The sequence shown here is derived from an EMBL/GenBank/DDBJ whole genome shotgun (WGS) entry which is preliminary data.</text>
</comment>
<dbReference type="SUPFAM" id="SSF81383">
    <property type="entry name" value="F-box domain"/>
    <property type="match status" value="1"/>
</dbReference>
<dbReference type="EMBL" id="CAJPDT010000129">
    <property type="protein sequence ID" value="CAF9940276.1"/>
    <property type="molecule type" value="Genomic_DNA"/>
</dbReference>